<dbReference type="OrthoDB" id="1067216at2"/>
<dbReference type="InterPro" id="IPR036514">
    <property type="entry name" value="SGNH_hydro_sf"/>
</dbReference>
<sequence>MEYIKERKPLLEVIALFLLIIGSLLAYSLWDKPLSLNVEIKQTRMKAFLNLEPQEDILWKPVTDKITAFIDKKLREDSLAKADSINQTANKGNKAKADATKVNNVPAGSGNLETNLKIAKKRGIPLNVVMPAGVNTKTQHILLAGDSMAGAAGLEYGFRKYAMYNGHRLTVISQPSSTTALWSQQKKLKAAIATYKPTFIIIGLGANELFVRDIPQRKKYIRDILKQAGNIPVIWVGPPNWRKDTGINAAIRSIVGKDRFFLSEHIKMSRQYDGIHPDIKGSVTWTDTLTTWIMYASKHKIRLINPIAARIKLPKKDKAKTSKDSTNRKTDTTSQK</sequence>
<keyword evidence="3" id="KW-1185">Reference proteome</keyword>
<dbReference type="Proteomes" id="UP000004095">
    <property type="component" value="Unassembled WGS sequence"/>
</dbReference>
<comment type="caution">
    <text evidence="2">The sequence shown here is derived from an EMBL/GenBank/DDBJ whole genome shotgun (WGS) entry which is preliminary data.</text>
</comment>
<dbReference type="EMBL" id="AAWS01000053">
    <property type="protein sequence ID" value="EAY25184.1"/>
    <property type="molecule type" value="Genomic_DNA"/>
</dbReference>
<name>A1ZWQ2_MICM2</name>
<dbReference type="Gene3D" id="3.40.50.1110">
    <property type="entry name" value="SGNH hydrolase"/>
    <property type="match status" value="1"/>
</dbReference>
<dbReference type="RefSeq" id="WP_002703299.1">
    <property type="nucleotide sequence ID" value="NZ_AAWS01000053.1"/>
</dbReference>
<organism evidence="2 3">
    <name type="scientific">Microscilla marina ATCC 23134</name>
    <dbReference type="NCBI Taxonomy" id="313606"/>
    <lineage>
        <taxon>Bacteria</taxon>
        <taxon>Pseudomonadati</taxon>
        <taxon>Bacteroidota</taxon>
        <taxon>Cytophagia</taxon>
        <taxon>Cytophagales</taxon>
        <taxon>Microscillaceae</taxon>
        <taxon>Microscilla</taxon>
    </lineage>
</organism>
<dbReference type="AlphaFoldDB" id="A1ZWQ2"/>
<evidence type="ECO:0000256" key="1">
    <source>
        <dbReference type="SAM" id="MobiDB-lite"/>
    </source>
</evidence>
<proteinExistence type="predicted"/>
<dbReference type="eggNOG" id="COG2755">
    <property type="taxonomic scope" value="Bacteria"/>
</dbReference>
<reference evidence="2 3" key="1">
    <citation type="submission" date="2007-01" db="EMBL/GenBank/DDBJ databases">
        <authorList>
            <person name="Haygood M."/>
            <person name="Podell S."/>
            <person name="Anderson C."/>
            <person name="Hopkinson B."/>
            <person name="Roe K."/>
            <person name="Barbeau K."/>
            <person name="Gaasterland T."/>
            <person name="Ferriera S."/>
            <person name="Johnson J."/>
            <person name="Kravitz S."/>
            <person name="Beeson K."/>
            <person name="Sutton G."/>
            <person name="Rogers Y.-H."/>
            <person name="Friedman R."/>
            <person name="Frazier M."/>
            <person name="Venter J.C."/>
        </authorList>
    </citation>
    <scope>NUCLEOTIDE SEQUENCE [LARGE SCALE GENOMIC DNA]</scope>
    <source>
        <strain evidence="2 3">ATCC 23134</strain>
    </source>
</reference>
<accession>A1ZWQ2</accession>
<feature type="region of interest" description="Disordered" evidence="1">
    <location>
        <begin position="314"/>
        <end position="336"/>
    </location>
</feature>
<dbReference type="SUPFAM" id="SSF52266">
    <property type="entry name" value="SGNH hydrolase"/>
    <property type="match status" value="1"/>
</dbReference>
<evidence type="ECO:0000313" key="3">
    <source>
        <dbReference type="Proteomes" id="UP000004095"/>
    </source>
</evidence>
<evidence type="ECO:0000313" key="2">
    <source>
        <dbReference type="EMBL" id="EAY25184.1"/>
    </source>
</evidence>
<dbReference type="GO" id="GO:0016788">
    <property type="term" value="F:hydrolase activity, acting on ester bonds"/>
    <property type="evidence" value="ECO:0007669"/>
    <property type="project" value="UniProtKB-ARBA"/>
</dbReference>
<protein>
    <submittedName>
        <fullName evidence="2">Uncharacterized protein</fullName>
    </submittedName>
</protein>
<gene>
    <name evidence="2" type="ORF">M23134_06780</name>
</gene>